<dbReference type="Pfam" id="PF04542">
    <property type="entry name" value="Sigma70_r2"/>
    <property type="match status" value="1"/>
</dbReference>
<evidence type="ECO:0000259" key="8">
    <source>
        <dbReference type="Pfam" id="PF04542"/>
    </source>
</evidence>
<dbReference type="InterPro" id="IPR013324">
    <property type="entry name" value="RNA_pol_sigma_r3/r4-like"/>
</dbReference>
<proteinExistence type="inferred from homology"/>
<feature type="region of interest" description="Disordered" evidence="7">
    <location>
        <begin position="1"/>
        <end position="20"/>
    </location>
</feature>
<evidence type="ECO:0000256" key="4">
    <source>
        <dbReference type="ARBA" id="ARBA00023125"/>
    </source>
</evidence>
<reference evidence="11" key="1">
    <citation type="submission" date="2019-08" db="EMBL/GenBank/DDBJ databases">
        <title>Limnoglobus roseus gen. nov., sp. nov., a novel freshwater planctomycete with a giant genome from the family Gemmataceae.</title>
        <authorList>
            <person name="Kulichevskaya I.S."/>
            <person name="Naumoff D.G."/>
            <person name="Miroshnikov K."/>
            <person name="Ivanova A."/>
            <person name="Philippov D.A."/>
            <person name="Hakobyan A."/>
            <person name="Rijpstra I.C."/>
            <person name="Sinninghe Damste J.S."/>
            <person name="Liesack W."/>
            <person name="Dedysh S.N."/>
        </authorList>
    </citation>
    <scope>NUCLEOTIDE SEQUENCE [LARGE SCALE GENOMIC DNA]</scope>
    <source>
        <strain evidence="11">PX52</strain>
    </source>
</reference>
<feature type="domain" description="RNA polymerase sigma-70 region 2" evidence="8">
    <location>
        <begin position="23"/>
        <end position="86"/>
    </location>
</feature>
<dbReference type="Pfam" id="PF08281">
    <property type="entry name" value="Sigma70_r4_2"/>
    <property type="match status" value="1"/>
</dbReference>
<evidence type="ECO:0000256" key="7">
    <source>
        <dbReference type="SAM" id="MobiDB-lite"/>
    </source>
</evidence>
<evidence type="ECO:0000259" key="9">
    <source>
        <dbReference type="Pfam" id="PF08281"/>
    </source>
</evidence>
<dbReference type="InterPro" id="IPR007627">
    <property type="entry name" value="RNA_pol_sigma70_r2"/>
</dbReference>
<dbReference type="PANTHER" id="PTHR43133:SF8">
    <property type="entry name" value="RNA POLYMERASE SIGMA FACTOR HI_1459-RELATED"/>
    <property type="match status" value="1"/>
</dbReference>
<dbReference type="PANTHER" id="PTHR43133">
    <property type="entry name" value="RNA POLYMERASE ECF-TYPE SIGMA FACTO"/>
    <property type="match status" value="1"/>
</dbReference>
<evidence type="ECO:0000313" key="11">
    <source>
        <dbReference type="Proteomes" id="UP000324974"/>
    </source>
</evidence>
<dbReference type="Proteomes" id="UP000324974">
    <property type="component" value="Chromosome"/>
</dbReference>
<dbReference type="InterPro" id="IPR014284">
    <property type="entry name" value="RNA_pol_sigma-70_dom"/>
</dbReference>
<accession>A0A5C1AGI3</accession>
<organism evidence="10 11">
    <name type="scientific">Limnoglobus roseus</name>
    <dbReference type="NCBI Taxonomy" id="2598579"/>
    <lineage>
        <taxon>Bacteria</taxon>
        <taxon>Pseudomonadati</taxon>
        <taxon>Planctomycetota</taxon>
        <taxon>Planctomycetia</taxon>
        <taxon>Gemmatales</taxon>
        <taxon>Gemmataceae</taxon>
        <taxon>Limnoglobus</taxon>
    </lineage>
</organism>
<evidence type="ECO:0000256" key="6">
    <source>
        <dbReference type="RuleBase" id="RU000716"/>
    </source>
</evidence>
<dbReference type="SUPFAM" id="SSF88659">
    <property type="entry name" value="Sigma3 and sigma4 domains of RNA polymerase sigma factors"/>
    <property type="match status" value="1"/>
</dbReference>
<keyword evidence="5 6" id="KW-0804">Transcription</keyword>
<dbReference type="InterPro" id="IPR039425">
    <property type="entry name" value="RNA_pol_sigma-70-like"/>
</dbReference>
<dbReference type="KEGG" id="lrs:PX52LOC_04759"/>
<dbReference type="GO" id="GO:0006352">
    <property type="term" value="P:DNA-templated transcription initiation"/>
    <property type="evidence" value="ECO:0007669"/>
    <property type="project" value="InterPro"/>
</dbReference>
<dbReference type="PROSITE" id="PS01063">
    <property type="entry name" value="SIGMA70_ECF"/>
    <property type="match status" value="1"/>
</dbReference>
<evidence type="ECO:0000256" key="1">
    <source>
        <dbReference type="ARBA" id="ARBA00010641"/>
    </source>
</evidence>
<dbReference type="GO" id="GO:0003677">
    <property type="term" value="F:DNA binding"/>
    <property type="evidence" value="ECO:0007669"/>
    <property type="project" value="UniProtKB-KW"/>
</dbReference>
<keyword evidence="11" id="KW-1185">Reference proteome</keyword>
<evidence type="ECO:0000256" key="2">
    <source>
        <dbReference type="ARBA" id="ARBA00023015"/>
    </source>
</evidence>
<dbReference type="SUPFAM" id="SSF88946">
    <property type="entry name" value="Sigma2 domain of RNA polymerase sigma factors"/>
    <property type="match status" value="1"/>
</dbReference>
<comment type="similarity">
    <text evidence="1 6">Belongs to the sigma-70 factor family. ECF subfamily.</text>
</comment>
<dbReference type="NCBIfam" id="TIGR02937">
    <property type="entry name" value="sigma70-ECF"/>
    <property type="match status" value="1"/>
</dbReference>
<dbReference type="InterPro" id="IPR013325">
    <property type="entry name" value="RNA_pol_sigma_r2"/>
</dbReference>
<feature type="domain" description="RNA polymerase sigma factor 70 region 4 type 2" evidence="9">
    <location>
        <begin position="135"/>
        <end position="185"/>
    </location>
</feature>
<keyword evidence="4 6" id="KW-0238">DNA-binding</keyword>
<dbReference type="InterPro" id="IPR000838">
    <property type="entry name" value="RNA_pol_sigma70_ECF_CS"/>
</dbReference>
<dbReference type="InterPro" id="IPR013249">
    <property type="entry name" value="RNA_pol_sigma70_r4_t2"/>
</dbReference>
<name>A0A5C1AGI3_9BACT</name>
<keyword evidence="2 6" id="KW-0805">Transcription regulation</keyword>
<dbReference type="RefSeq" id="WP_246173448.1">
    <property type="nucleotide sequence ID" value="NZ_CP042425.1"/>
</dbReference>
<gene>
    <name evidence="10" type="ORF">PX52LOC_04759</name>
</gene>
<dbReference type="InterPro" id="IPR036388">
    <property type="entry name" value="WH-like_DNA-bd_sf"/>
</dbReference>
<dbReference type="AlphaFoldDB" id="A0A5C1AGI3"/>
<evidence type="ECO:0000256" key="3">
    <source>
        <dbReference type="ARBA" id="ARBA00023082"/>
    </source>
</evidence>
<sequence>MTDADVMTGPTTDPGSDPRAWLDRHGDALYRFALARVRRADVAEDLVQETLLSAWRGREGFRGTSSEQTWLTAILKRKVIDWLRHRIRERVTDLGPDGFTDSLFTRRGDWKVPPARCDRGSPTTPLERDEFWATLHACLGKLPSRLHDVFVLRYLDEVAGDAACRELGLTPSNLWVMLHRARLRMWACLSENWFRDEPPREGIAP</sequence>
<dbReference type="Gene3D" id="1.10.1740.10">
    <property type="match status" value="1"/>
</dbReference>
<keyword evidence="3 6" id="KW-0731">Sigma factor</keyword>
<evidence type="ECO:0000313" key="10">
    <source>
        <dbReference type="EMBL" id="QEL17755.1"/>
    </source>
</evidence>
<protein>
    <recommendedName>
        <fullName evidence="6">RNA polymerase sigma factor</fullName>
    </recommendedName>
</protein>
<dbReference type="GO" id="GO:0016987">
    <property type="term" value="F:sigma factor activity"/>
    <property type="evidence" value="ECO:0007669"/>
    <property type="project" value="UniProtKB-KW"/>
</dbReference>
<dbReference type="EMBL" id="CP042425">
    <property type="protein sequence ID" value="QEL17755.1"/>
    <property type="molecule type" value="Genomic_DNA"/>
</dbReference>
<dbReference type="Gene3D" id="1.10.10.10">
    <property type="entry name" value="Winged helix-like DNA-binding domain superfamily/Winged helix DNA-binding domain"/>
    <property type="match status" value="1"/>
</dbReference>
<evidence type="ECO:0000256" key="5">
    <source>
        <dbReference type="ARBA" id="ARBA00023163"/>
    </source>
</evidence>